<dbReference type="STRING" id="1408435.GCA_000685885_01503"/>
<keyword evidence="1" id="KW-1133">Transmembrane helix</keyword>
<accession>A0A2K8NVM0</accession>
<feature type="transmembrane region" description="Helical" evidence="1">
    <location>
        <begin position="6"/>
        <end position="29"/>
    </location>
</feature>
<dbReference type="KEGG" id="eml:EMELA_v1c02210"/>
<reference evidence="2 3" key="1">
    <citation type="submission" date="2017-11" db="EMBL/GenBank/DDBJ databases">
        <title>Genome sequence of Entomoplasma melaleucae M1 (ATCC 49191).</title>
        <authorList>
            <person name="Lo W.-S."/>
            <person name="Gasparich G.E."/>
            <person name="Kuo C.-H."/>
        </authorList>
    </citation>
    <scope>NUCLEOTIDE SEQUENCE [LARGE SCALE GENOMIC DNA]</scope>
    <source>
        <strain evidence="2 3">M1</strain>
    </source>
</reference>
<protein>
    <submittedName>
        <fullName evidence="2">Uncharacterized protein</fullName>
    </submittedName>
</protein>
<dbReference type="Proteomes" id="UP000231896">
    <property type="component" value="Chromosome"/>
</dbReference>
<name>A0A2K8NVM0_9MOLU</name>
<keyword evidence="1" id="KW-0472">Membrane</keyword>
<evidence type="ECO:0000256" key="1">
    <source>
        <dbReference type="SAM" id="Phobius"/>
    </source>
</evidence>
<evidence type="ECO:0000313" key="2">
    <source>
        <dbReference type="EMBL" id="ATZ17794.1"/>
    </source>
</evidence>
<proteinExistence type="predicted"/>
<organism evidence="2 3">
    <name type="scientific">Mesoplasma melaleucae</name>
    <dbReference type="NCBI Taxonomy" id="81459"/>
    <lineage>
        <taxon>Bacteria</taxon>
        <taxon>Bacillati</taxon>
        <taxon>Mycoplasmatota</taxon>
        <taxon>Mollicutes</taxon>
        <taxon>Entomoplasmatales</taxon>
        <taxon>Entomoplasmataceae</taxon>
        <taxon>Mesoplasma</taxon>
    </lineage>
</organism>
<gene>
    <name evidence="2" type="ORF">EMELA_v1c02210</name>
</gene>
<dbReference type="EMBL" id="CP024964">
    <property type="protein sequence ID" value="ATZ17794.1"/>
    <property type="molecule type" value="Genomic_DNA"/>
</dbReference>
<evidence type="ECO:0000313" key="3">
    <source>
        <dbReference type="Proteomes" id="UP000231896"/>
    </source>
</evidence>
<dbReference type="RefSeq" id="WP_028124619.1">
    <property type="nucleotide sequence ID" value="NZ_CP024964.1"/>
</dbReference>
<keyword evidence="3" id="KW-1185">Reference proteome</keyword>
<dbReference type="AlphaFoldDB" id="A0A2K8NVM0"/>
<sequence>MKKKVWIPILSIFAGLALLGAGIGVGVLIPRTTATIKPNWEKPFWVKINDWEINKNAVENIKLVNKEELNDLKMSYGLSFTYNLGSVIENYKIFFTNDYGDEAANNFIKLQNILNKDSKESNATFKPWGQPIKLYLNNEYLKNI</sequence>
<keyword evidence="1" id="KW-0812">Transmembrane</keyword>